<accession>A0A6S4UUT3</accession>
<dbReference type="GO" id="GO:0030288">
    <property type="term" value="C:outer membrane-bounded periplasmic space"/>
    <property type="evidence" value="ECO:0007669"/>
    <property type="project" value="TreeGrafter"/>
</dbReference>
<dbReference type="InterPro" id="IPR001478">
    <property type="entry name" value="PDZ"/>
</dbReference>
<proteinExistence type="inferred from homology"/>
<dbReference type="EMBL" id="AP021936">
    <property type="protein sequence ID" value="BBQ50324.1"/>
    <property type="molecule type" value="Genomic_DNA"/>
</dbReference>
<protein>
    <submittedName>
        <fullName evidence="9">Tail-specific protease</fullName>
    </submittedName>
</protein>
<reference evidence="9 10" key="1">
    <citation type="submission" date="2019-12" db="EMBL/GenBank/DDBJ databases">
        <title>complete genome sequences of Acinetobacter pittii str. WP2-W18-ESBL-11 isolated from wastewater treatment plant effluent.</title>
        <authorList>
            <person name="Sekizuka T."/>
            <person name="Itokawa K."/>
            <person name="Yatsu K."/>
            <person name="Inamine Y."/>
            <person name="Kuroda M."/>
        </authorList>
    </citation>
    <scope>NUCLEOTIDE SEQUENCE [LARGE SCALE GENOMIC DNA]</scope>
    <source>
        <strain evidence="9 10">WP2-W18-ESBL-11</strain>
    </source>
</reference>
<evidence type="ECO:0000256" key="5">
    <source>
        <dbReference type="RuleBase" id="RU004404"/>
    </source>
</evidence>
<evidence type="ECO:0000259" key="8">
    <source>
        <dbReference type="PROSITE" id="PS50106"/>
    </source>
</evidence>
<dbReference type="Pfam" id="PF03572">
    <property type="entry name" value="Peptidase_S41"/>
    <property type="match status" value="1"/>
</dbReference>
<keyword evidence="3 5" id="KW-0378">Hydrolase</keyword>
<dbReference type="GO" id="GO:0007165">
    <property type="term" value="P:signal transduction"/>
    <property type="evidence" value="ECO:0007669"/>
    <property type="project" value="TreeGrafter"/>
</dbReference>
<evidence type="ECO:0000313" key="9">
    <source>
        <dbReference type="EMBL" id="BBQ50324.1"/>
    </source>
</evidence>
<dbReference type="InterPro" id="IPR040573">
    <property type="entry name" value="TSP_N"/>
</dbReference>
<dbReference type="Gene3D" id="3.90.226.10">
    <property type="entry name" value="2-enoyl-CoA Hydratase, Chain A, domain 1"/>
    <property type="match status" value="1"/>
</dbReference>
<keyword evidence="7" id="KW-0732">Signal</keyword>
<dbReference type="AlphaFoldDB" id="A0A6S4UUT3"/>
<keyword evidence="4 5" id="KW-0720">Serine protease</keyword>
<comment type="similarity">
    <text evidence="1 5">Belongs to the peptidase S41A family.</text>
</comment>
<evidence type="ECO:0000256" key="6">
    <source>
        <dbReference type="SAM" id="MobiDB-lite"/>
    </source>
</evidence>
<evidence type="ECO:0000256" key="3">
    <source>
        <dbReference type="ARBA" id="ARBA00022801"/>
    </source>
</evidence>
<dbReference type="InterPro" id="IPR004447">
    <property type="entry name" value="Peptidase_S41A"/>
</dbReference>
<feature type="domain" description="PDZ" evidence="8">
    <location>
        <begin position="264"/>
        <end position="341"/>
    </location>
</feature>
<dbReference type="NCBIfam" id="TIGR00225">
    <property type="entry name" value="prc"/>
    <property type="match status" value="1"/>
</dbReference>
<dbReference type="Pfam" id="PF11818">
    <property type="entry name" value="DUF3340"/>
    <property type="match status" value="1"/>
</dbReference>
<dbReference type="Proteomes" id="UP000515758">
    <property type="component" value="Chromosome"/>
</dbReference>
<gene>
    <name evidence="9" type="primary">prc</name>
    <name evidence="9" type="ORF">WP2W18E11_33220</name>
</gene>
<dbReference type="GO" id="GO:0006508">
    <property type="term" value="P:proteolysis"/>
    <property type="evidence" value="ECO:0007669"/>
    <property type="project" value="UniProtKB-KW"/>
</dbReference>
<dbReference type="GO" id="GO:0008236">
    <property type="term" value="F:serine-type peptidase activity"/>
    <property type="evidence" value="ECO:0007669"/>
    <property type="project" value="UniProtKB-KW"/>
</dbReference>
<feature type="chain" id="PRO_5028051168" evidence="7">
    <location>
        <begin position="29"/>
        <end position="727"/>
    </location>
</feature>
<name>A0A6S4UUT3_ACIPI</name>
<feature type="region of interest" description="Disordered" evidence="6">
    <location>
        <begin position="192"/>
        <end position="218"/>
    </location>
</feature>
<dbReference type="InterPro" id="IPR005151">
    <property type="entry name" value="Tail-specific_protease"/>
</dbReference>
<evidence type="ECO:0000256" key="7">
    <source>
        <dbReference type="SAM" id="SignalP"/>
    </source>
</evidence>
<dbReference type="Pfam" id="PF00595">
    <property type="entry name" value="PDZ"/>
    <property type="match status" value="1"/>
</dbReference>
<evidence type="ECO:0000256" key="2">
    <source>
        <dbReference type="ARBA" id="ARBA00022670"/>
    </source>
</evidence>
<dbReference type="GO" id="GO:0004175">
    <property type="term" value="F:endopeptidase activity"/>
    <property type="evidence" value="ECO:0007669"/>
    <property type="project" value="TreeGrafter"/>
</dbReference>
<dbReference type="Pfam" id="PF17804">
    <property type="entry name" value="TSP_NTD"/>
    <property type="match status" value="1"/>
</dbReference>
<feature type="signal peptide" evidence="7">
    <location>
        <begin position="1"/>
        <end position="28"/>
    </location>
</feature>
<sequence>MKLQTIACAVAIATGGLFFSHTMNEARAATNTAAVSQSIQPTQEQALVARQLATLVDRQHYLNMRLDATTSNRILDMYLDSLDPDHSLFLDSEVQNYKKLYGSNFGASLKAGNLTGPFAIHQQYRERLKQFYEFMLAELKQQQNLKQPNSYIEVDREKAPYFRTTAEQQNHWRKMLVSQLINLTISREEEQAKQKALKENPSLANGQDLTGPEDLTPAQTLTKRYTRQLERISRVKSDDVLDKTLNAMLATYDPHSNYYPPIDAIELNRQTTLQLEGIGVSIRPERGNEDYTKIETIVEGGPASKSGQVKSGDRIIGVAQEGEKMIDVIGWTSSEIVGLIRGKRGTKVTLKLLGAGASMSQARNVTLVRDVIQEEDAGVRSRTVEVTRDGKKHVLGVIEIPSFYFDYRSRRAGKQYRSVSEDTANAFEALKAKKVEGIIIDLRNDPGGSLEEVARMLGQVIKSGPVVQIRDGNGNVSVFEDNDGGQQIYTGPLAVLVNLASASASEIYSAAIQDYERGIIIGSTTTGKGTAQVQLDTLAYGQATLTQRKFYRITGGSTQNKGVVPDIKLVDIYNEEFGERKSKNALKWDTIPTAPFKREGSVQPYVTKLSQFSEQRVGNDAQFKYLNKRTAIAKVTSDQKQVVLDIDKRRAELLGLEKQTLDAENERRAATGQKPFANWESYQASLDALAESRAKMKASQRPALPEEETFVTEAANVLMDYAKLQNR</sequence>
<keyword evidence="2 5" id="KW-0645">Protease</keyword>
<evidence type="ECO:0000313" key="10">
    <source>
        <dbReference type="Proteomes" id="UP000515758"/>
    </source>
</evidence>
<dbReference type="SMART" id="SM00228">
    <property type="entry name" value="PDZ"/>
    <property type="match status" value="1"/>
</dbReference>
<dbReference type="PANTHER" id="PTHR32060">
    <property type="entry name" value="TAIL-SPECIFIC PROTEASE"/>
    <property type="match status" value="1"/>
</dbReference>
<dbReference type="PROSITE" id="PS50106">
    <property type="entry name" value="PDZ"/>
    <property type="match status" value="1"/>
</dbReference>
<evidence type="ECO:0000256" key="4">
    <source>
        <dbReference type="ARBA" id="ARBA00022825"/>
    </source>
</evidence>
<dbReference type="RefSeq" id="WP_182917635.1">
    <property type="nucleotide sequence ID" value="NZ_AP021936.1"/>
</dbReference>
<dbReference type="InterPro" id="IPR020992">
    <property type="entry name" value="Tail_Prtase_C"/>
</dbReference>
<dbReference type="PANTHER" id="PTHR32060:SF22">
    <property type="entry name" value="CARBOXYL-TERMINAL-PROCESSING PEPTIDASE 3, CHLOROPLASTIC"/>
    <property type="match status" value="1"/>
</dbReference>
<dbReference type="CDD" id="cd07560">
    <property type="entry name" value="Peptidase_S41_CPP"/>
    <property type="match status" value="1"/>
</dbReference>
<dbReference type="SUPFAM" id="SSF50156">
    <property type="entry name" value="PDZ domain-like"/>
    <property type="match status" value="1"/>
</dbReference>
<dbReference type="SUPFAM" id="SSF52096">
    <property type="entry name" value="ClpP/crotonase"/>
    <property type="match status" value="1"/>
</dbReference>
<dbReference type="CDD" id="cd06782">
    <property type="entry name" value="cpPDZ_CPP-like"/>
    <property type="match status" value="1"/>
</dbReference>
<dbReference type="SMART" id="SM00245">
    <property type="entry name" value="TSPc"/>
    <property type="match status" value="1"/>
</dbReference>
<dbReference type="Gene3D" id="2.30.42.10">
    <property type="match status" value="1"/>
</dbReference>
<dbReference type="InterPro" id="IPR036034">
    <property type="entry name" value="PDZ_sf"/>
</dbReference>
<evidence type="ECO:0000256" key="1">
    <source>
        <dbReference type="ARBA" id="ARBA00009179"/>
    </source>
</evidence>
<dbReference type="InterPro" id="IPR029045">
    <property type="entry name" value="ClpP/crotonase-like_dom_sf"/>
</dbReference>
<organism evidence="9 10">
    <name type="scientific">Acinetobacter pittii</name>
    <name type="common">Acinetobacter genomosp. 3</name>
    <dbReference type="NCBI Taxonomy" id="48296"/>
    <lineage>
        <taxon>Bacteria</taxon>
        <taxon>Pseudomonadati</taxon>
        <taxon>Pseudomonadota</taxon>
        <taxon>Gammaproteobacteria</taxon>
        <taxon>Moraxellales</taxon>
        <taxon>Moraxellaceae</taxon>
        <taxon>Acinetobacter</taxon>
        <taxon>Acinetobacter calcoaceticus/baumannii complex</taxon>
    </lineage>
</organism>